<dbReference type="OrthoDB" id="2330090at2759"/>
<comment type="caution">
    <text evidence="2">The sequence shown here is derived from an EMBL/GenBank/DDBJ whole genome shotgun (WGS) entry which is preliminary data.</text>
</comment>
<feature type="region of interest" description="Disordered" evidence="1">
    <location>
        <begin position="101"/>
        <end position="176"/>
    </location>
</feature>
<name>A0A9W8DNH9_9FUNG</name>
<feature type="compositionally biased region" description="Polar residues" evidence="1">
    <location>
        <begin position="137"/>
        <end position="162"/>
    </location>
</feature>
<reference evidence="2" key="1">
    <citation type="submission" date="2022-07" db="EMBL/GenBank/DDBJ databases">
        <title>Phylogenomic reconstructions and comparative analyses of Kickxellomycotina fungi.</title>
        <authorList>
            <person name="Reynolds N.K."/>
            <person name="Stajich J.E."/>
            <person name="Barry K."/>
            <person name="Grigoriev I.V."/>
            <person name="Crous P."/>
            <person name="Smith M.E."/>
        </authorList>
    </citation>
    <scope>NUCLEOTIDE SEQUENCE</scope>
    <source>
        <strain evidence="2">NBRC 100468</strain>
    </source>
</reference>
<feature type="region of interest" description="Disordered" evidence="1">
    <location>
        <begin position="1"/>
        <end position="22"/>
    </location>
</feature>
<feature type="compositionally biased region" description="Low complexity" evidence="1">
    <location>
        <begin position="1"/>
        <end position="10"/>
    </location>
</feature>
<dbReference type="InterPro" id="IPR018555">
    <property type="entry name" value="C630.06c-like"/>
</dbReference>
<dbReference type="Pfam" id="PF09428">
    <property type="entry name" value="DUF2011"/>
    <property type="match status" value="1"/>
</dbReference>
<organism evidence="2 3">
    <name type="scientific">Mycoemilia scoparia</name>
    <dbReference type="NCBI Taxonomy" id="417184"/>
    <lineage>
        <taxon>Eukaryota</taxon>
        <taxon>Fungi</taxon>
        <taxon>Fungi incertae sedis</taxon>
        <taxon>Zoopagomycota</taxon>
        <taxon>Kickxellomycotina</taxon>
        <taxon>Kickxellomycetes</taxon>
        <taxon>Kickxellales</taxon>
        <taxon>Kickxellaceae</taxon>
        <taxon>Mycoemilia</taxon>
    </lineage>
</organism>
<dbReference type="AlphaFoldDB" id="A0A9W8DNH9"/>
<gene>
    <name evidence="2" type="ORF">H4219_003990</name>
</gene>
<accession>A0A9W8DNH9</accession>
<proteinExistence type="predicted"/>
<feature type="compositionally biased region" description="Acidic residues" evidence="1">
    <location>
        <begin position="11"/>
        <end position="22"/>
    </location>
</feature>
<protein>
    <submittedName>
        <fullName evidence="2">Uncharacterized protein</fullName>
    </submittedName>
</protein>
<sequence length="176" mass="20548">MTNNNDSQMVVDDDSEQDSSDEDTVFQMFANTAPKHIKTTSEPEIIYTQAPRELELEESDNEERIARFKQIAVDADWVHKESKIPWARNFALHKVIHLPTTPVDKETGKPVTKKNLHRRKRRPRQTSRIKKQHNRAKSSSFKRNMSYVKNNKFRGNNSSNRGKFSKNFGRRESAAY</sequence>
<evidence type="ECO:0000313" key="2">
    <source>
        <dbReference type="EMBL" id="KAJ1916058.1"/>
    </source>
</evidence>
<dbReference type="Proteomes" id="UP001150538">
    <property type="component" value="Unassembled WGS sequence"/>
</dbReference>
<dbReference type="EMBL" id="JANBPU010000117">
    <property type="protein sequence ID" value="KAJ1916058.1"/>
    <property type="molecule type" value="Genomic_DNA"/>
</dbReference>
<feature type="compositionally biased region" description="Basic residues" evidence="1">
    <location>
        <begin position="111"/>
        <end position="136"/>
    </location>
</feature>
<keyword evidence="3" id="KW-1185">Reference proteome</keyword>
<evidence type="ECO:0000313" key="3">
    <source>
        <dbReference type="Proteomes" id="UP001150538"/>
    </source>
</evidence>
<evidence type="ECO:0000256" key="1">
    <source>
        <dbReference type="SAM" id="MobiDB-lite"/>
    </source>
</evidence>